<accession>A0A081AFI6</accession>
<dbReference type="AlphaFoldDB" id="A0A081AFI6"/>
<dbReference type="Proteomes" id="UP000028582">
    <property type="component" value="Unassembled WGS sequence"/>
</dbReference>
<dbReference type="InterPro" id="IPR025476">
    <property type="entry name" value="Helitron_helicase-like"/>
</dbReference>
<organism evidence="3 4">
    <name type="scientific">Phytophthora nicotianae P1976</name>
    <dbReference type="NCBI Taxonomy" id="1317066"/>
    <lineage>
        <taxon>Eukaryota</taxon>
        <taxon>Sar</taxon>
        <taxon>Stramenopiles</taxon>
        <taxon>Oomycota</taxon>
        <taxon>Peronosporomycetes</taxon>
        <taxon>Peronosporales</taxon>
        <taxon>Peronosporaceae</taxon>
        <taxon>Phytophthora</taxon>
    </lineage>
</organism>
<dbReference type="InterPro" id="IPR046700">
    <property type="entry name" value="DUF6570"/>
</dbReference>
<evidence type="ECO:0000313" key="3">
    <source>
        <dbReference type="EMBL" id="ETO77647.1"/>
    </source>
</evidence>
<protein>
    <submittedName>
        <fullName evidence="3">Uncharacterized protein</fullName>
    </submittedName>
</protein>
<dbReference type="EMBL" id="ANJA01001321">
    <property type="protein sequence ID" value="ETO77647.1"/>
    <property type="molecule type" value="Genomic_DNA"/>
</dbReference>
<gene>
    <name evidence="3" type="ORF">F444_07178</name>
</gene>
<reference evidence="3 4" key="1">
    <citation type="submission" date="2013-11" db="EMBL/GenBank/DDBJ databases">
        <title>The Genome Sequence of Phytophthora parasitica P1976.</title>
        <authorList>
            <consortium name="The Broad Institute Genomics Platform"/>
            <person name="Russ C."/>
            <person name="Tyler B."/>
            <person name="Panabieres F."/>
            <person name="Shan W."/>
            <person name="Tripathy S."/>
            <person name="Grunwald N."/>
            <person name="Machado M."/>
            <person name="Johnson C.S."/>
            <person name="Walker B."/>
            <person name="Young S."/>
            <person name="Zeng Q."/>
            <person name="Gargeya S."/>
            <person name="Fitzgerald M."/>
            <person name="Haas B."/>
            <person name="Abouelleil A."/>
            <person name="Allen A.W."/>
            <person name="Alvarado L."/>
            <person name="Arachchi H.M."/>
            <person name="Berlin A.M."/>
            <person name="Chapman S.B."/>
            <person name="Gainer-Dewar J."/>
            <person name="Goldberg J."/>
            <person name="Griggs A."/>
            <person name="Gujja S."/>
            <person name="Hansen M."/>
            <person name="Howarth C."/>
            <person name="Imamovic A."/>
            <person name="Ireland A."/>
            <person name="Larimer J."/>
            <person name="McCowan C."/>
            <person name="Murphy C."/>
            <person name="Pearson M."/>
            <person name="Poon T.W."/>
            <person name="Priest M."/>
            <person name="Roberts A."/>
            <person name="Saif S."/>
            <person name="Shea T."/>
            <person name="Sisk P."/>
            <person name="Sykes S."/>
            <person name="Wortman J."/>
            <person name="Nusbaum C."/>
            <person name="Birren B."/>
        </authorList>
    </citation>
    <scope>NUCLEOTIDE SEQUENCE [LARGE SCALE GENOMIC DNA]</scope>
    <source>
        <strain evidence="3 4">P1976</strain>
    </source>
</reference>
<name>A0A081AFI6_PHYNI</name>
<dbReference type="Pfam" id="PF20209">
    <property type="entry name" value="DUF6570"/>
    <property type="match status" value="1"/>
</dbReference>
<feature type="domain" description="DUF6570" evidence="2">
    <location>
        <begin position="39"/>
        <end position="168"/>
    </location>
</feature>
<evidence type="ECO:0000259" key="1">
    <source>
        <dbReference type="Pfam" id="PF14214"/>
    </source>
</evidence>
<comment type="caution">
    <text evidence="3">The sequence shown here is derived from an EMBL/GenBank/DDBJ whole genome shotgun (WGS) entry which is preliminary data.</text>
</comment>
<proteinExistence type="predicted"/>
<evidence type="ECO:0000259" key="2">
    <source>
        <dbReference type="Pfam" id="PF20209"/>
    </source>
</evidence>
<evidence type="ECO:0000313" key="4">
    <source>
        <dbReference type="Proteomes" id="UP000028582"/>
    </source>
</evidence>
<sequence>SILSGVMLSTSALRVYSDTSTLRRWWCMVCHECDGHIKRRKMPKFAIANGFFVGKFSSESVFNLNELTITERMMTQLATVCSMTRVMRGGRHRCIRSHCVVFDSTPGPPVTLLPRSVQELDCFRVALVGDFTDEQKLKVRRMHRIRSPLVTAVMGFYKKNNHLYSRIKTLELDLDEPKNSNVNSENIFDILDDDWNLETEADREQENIRGLTDSVAATKDEEVEVIERHTGLLDDTSARTFPSMINEVGTKTGADKVRDFLVKRSNHFCEDPMRTIYAKMFPHLFPFGRGHPGERRTVPVSLRECIKYYTMLSSRRFVEDELFVLVAFDRIAMQNMYTQTSFRCQRFPNLYEGYDKIDTASLTNVLLKNERRRQGGSTSCQDGDSVVDRFLKTVDIASCAVWGSNAERMHCRREAFAFQTRFGQPALFLTLTPNTDNSLVMAHYAGITGVSSAFDLLEARLPSKAELRQASLKNDCISTRLFMRAIDAFIRHALGIDPKSKKPLKSPGLFGTACAYFGMVKT</sequence>
<dbReference type="Pfam" id="PF14214">
    <property type="entry name" value="Helitron_like_N"/>
    <property type="match status" value="1"/>
</dbReference>
<dbReference type="OrthoDB" id="124644at2759"/>
<feature type="non-terminal residue" evidence="3">
    <location>
        <position position="1"/>
    </location>
</feature>
<feature type="domain" description="Helitron helicase-like" evidence="1">
    <location>
        <begin position="309"/>
        <end position="521"/>
    </location>
</feature>